<feature type="transmembrane region" description="Helical" evidence="8">
    <location>
        <begin position="463"/>
        <end position="484"/>
    </location>
</feature>
<proteinExistence type="inferred from homology"/>
<feature type="domain" description="NADH:quinone oxidoreductase/Mrp antiporter transmembrane" evidence="9">
    <location>
        <begin position="129"/>
        <end position="423"/>
    </location>
</feature>
<feature type="transmembrane region" description="Helical" evidence="8">
    <location>
        <begin position="315"/>
        <end position="338"/>
    </location>
</feature>
<sequence>MSDNPGLLLATLATSLLVAPIIFLLPERAWLARTSLNLGAALLKLGLVALMVWGVARGDSYAFGFTVVEGVSFELRADPLGIMFAGLSSLLWLFTTLYAIGYLEGSDNRKRFFGFFSLCVASTLGIALAGNLFTFLLFYELLTLSTYPLVVHRGTPKALAAGATYLRYTVSGGVLLLIAVVALHVLAGEVSFGQREILAELGPEQHPWLIGIFVLLMLGLGVKAALVPLHGWLPQAMVAPAPVSALLHAVAVVKAGAFGIVRVVYDVYGIALSYELGLLTGLAIIASFTILYGSLRALAQVDIKRRLAFSTVSQVSYIMLGISLFGPMGTVAGLAHLLHQGLMKVTLFFCAGNYAEELGIHRIDELDGVGRRMPGTSLAFTFGALGMIGIPPLVGFLSKWYLGMGAIQAGMPWVIAVLVASSLLNAAYFLPILYRLWFKPGPLEGSGEWPHERRLGRLETSAWLLWPALGTAAFSLLAGIFAGLPLSPLSWASLIATQEYLP</sequence>
<dbReference type="PRINTS" id="PR01434">
    <property type="entry name" value="NADHDHGNASE5"/>
</dbReference>
<keyword evidence="4 7" id="KW-0812">Transmembrane</keyword>
<protein>
    <submittedName>
        <fullName evidence="10">Multicomponent Na+:H+ antiporter subunit D</fullName>
    </submittedName>
</protein>
<dbReference type="Pfam" id="PF00361">
    <property type="entry name" value="Proton_antipo_M"/>
    <property type="match status" value="1"/>
</dbReference>
<evidence type="ECO:0000256" key="7">
    <source>
        <dbReference type="RuleBase" id="RU000320"/>
    </source>
</evidence>
<dbReference type="RefSeq" id="WP_089659053.1">
    <property type="nucleotide sequence ID" value="NZ_FNGH01000010.1"/>
</dbReference>
<feature type="transmembrane region" description="Helical" evidence="8">
    <location>
        <begin position="37"/>
        <end position="56"/>
    </location>
</feature>
<dbReference type="AlphaFoldDB" id="A0A1G9R4N6"/>
<dbReference type="Proteomes" id="UP000199107">
    <property type="component" value="Unassembled WGS sequence"/>
</dbReference>
<dbReference type="InterPro" id="IPR050586">
    <property type="entry name" value="CPA3_Na-H_Antiporter_D"/>
</dbReference>
<dbReference type="STRING" id="48727.SAMN05192555_11067"/>
<evidence type="ECO:0000256" key="4">
    <source>
        <dbReference type="ARBA" id="ARBA00022692"/>
    </source>
</evidence>
<feature type="transmembrane region" description="Helical" evidence="8">
    <location>
        <begin position="378"/>
        <end position="401"/>
    </location>
</feature>
<evidence type="ECO:0000256" key="3">
    <source>
        <dbReference type="ARBA" id="ARBA00022475"/>
    </source>
</evidence>
<feature type="transmembrane region" description="Helical" evidence="8">
    <location>
        <begin position="165"/>
        <end position="187"/>
    </location>
</feature>
<dbReference type="PANTHER" id="PTHR42703:SF1">
    <property type="entry name" value="NA(+)_H(+) ANTIPORTER SUBUNIT D1"/>
    <property type="match status" value="1"/>
</dbReference>
<keyword evidence="3" id="KW-1003">Cell membrane</keyword>
<dbReference type="GO" id="GO:0005886">
    <property type="term" value="C:plasma membrane"/>
    <property type="evidence" value="ECO:0007669"/>
    <property type="project" value="UniProtKB-SubCell"/>
</dbReference>
<feature type="transmembrane region" description="Helical" evidence="8">
    <location>
        <begin position="208"/>
        <end position="233"/>
    </location>
</feature>
<evidence type="ECO:0000256" key="5">
    <source>
        <dbReference type="ARBA" id="ARBA00022989"/>
    </source>
</evidence>
<comment type="subcellular location">
    <subcellularLocation>
        <location evidence="1">Cell membrane</location>
        <topology evidence="1">Multi-pass membrane protein</topology>
    </subcellularLocation>
    <subcellularLocation>
        <location evidence="7">Membrane</location>
        <topology evidence="7">Multi-pass membrane protein</topology>
    </subcellularLocation>
</comment>
<feature type="transmembrane region" description="Helical" evidence="8">
    <location>
        <begin position="245"/>
        <end position="264"/>
    </location>
</feature>
<keyword evidence="5 8" id="KW-1133">Transmembrane helix</keyword>
<keyword evidence="6 8" id="KW-0472">Membrane</keyword>
<feature type="transmembrane region" description="Helical" evidence="8">
    <location>
        <begin position="112"/>
        <end position="139"/>
    </location>
</feature>
<accession>A0A1G9R4N6</accession>
<evidence type="ECO:0000259" key="9">
    <source>
        <dbReference type="Pfam" id="PF00361"/>
    </source>
</evidence>
<evidence type="ECO:0000313" key="11">
    <source>
        <dbReference type="Proteomes" id="UP000199107"/>
    </source>
</evidence>
<dbReference type="OrthoDB" id="9811798at2"/>
<gene>
    <name evidence="10" type="ORF">SAMN05192555_11067</name>
</gene>
<evidence type="ECO:0000256" key="1">
    <source>
        <dbReference type="ARBA" id="ARBA00004651"/>
    </source>
</evidence>
<dbReference type="PANTHER" id="PTHR42703">
    <property type="entry name" value="NADH DEHYDROGENASE"/>
    <property type="match status" value="1"/>
</dbReference>
<feature type="transmembrane region" description="Helical" evidence="8">
    <location>
        <begin position="276"/>
        <end position="295"/>
    </location>
</feature>
<name>A0A1G9R4N6_9GAMM</name>
<organism evidence="10 11">
    <name type="scientific">Franzmannia pantelleriensis</name>
    <dbReference type="NCBI Taxonomy" id="48727"/>
    <lineage>
        <taxon>Bacteria</taxon>
        <taxon>Pseudomonadati</taxon>
        <taxon>Pseudomonadota</taxon>
        <taxon>Gammaproteobacteria</taxon>
        <taxon>Oceanospirillales</taxon>
        <taxon>Halomonadaceae</taxon>
        <taxon>Franzmannia</taxon>
    </lineage>
</organism>
<evidence type="ECO:0000256" key="8">
    <source>
        <dbReference type="SAM" id="Phobius"/>
    </source>
</evidence>
<evidence type="ECO:0000256" key="2">
    <source>
        <dbReference type="ARBA" id="ARBA00005346"/>
    </source>
</evidence>
<evidence type="ECO:0000313" key="10">
    <source>
        <dbReference type="EMBL" id="SDM18198.1"/>
    </source>
</evidence>
<evidence type="ECO:0000256" key="6">
    <source>
        <dbReference type="ARBA" id="ARBA00023136"/>
    </source>
</evidence>
<feature type="transmembrane region" description="Helical" evidence="8">
    <location>
        <begin position="6"/>
        <end position="25"/>
    </location>
</feature>
<feature type="transmembrane region" description="Helical" evidence="8">
    <location>
        <begin position="80"/>
        <end position="100"/>
    </location>
</feature>
<reference evidence="11" key="1">
    <citation type="submission" date="2016-10" db="EMBL/GenBank/DDBJ databases">
        <authorList>
            <person name="Varghese N."/>
            <person name="Submissions S."/>
        </authorList>
    </citation>
    <scope>NUCLEOTIDE SEQUENCE [LARGE SCALE GENOMIC DNA]</scope>
    <source>
        <strain evidence="11">AAP</strain>
    </source>
</reference>
<dbReference type="EMBL" id="FNGH01000010">
    <property type="protein sequence ID" value="SDM18198.1"/>
    <property type="molecule type" value="Genomic_DNA"/>
</dbReference>
<feature type="transmembrane region" description="Helical" evidence="8">
    <location>
        <begin position="413"/>
        <end position="434"/>
    </location>
</feature>
<comment type="similarity">
    <text evidence="2">Belongs to the CPA3 antiporters (TC 2.A.63) subunit D family.</text>
</comment>
<dbReference type="InterPro" id="IPR001750">
    <property type="entry name" value="ND/Mrp_TM"/>
</dbReference>
<keyword evidence="11" id="KW-1185">Reference proteome</keyword>